<evidence type="ECO:0000256" key="6">
    <source>
        <dbReference type="ARBA" id="ARBA00023077"/>
    </source>
</evidence>
<dbReference type="PROSITE" id="PS51257">
    <property type="entry name" value="PROKAR_LIPOPROTEIN"/>
    <property type="match status" value="1"/>
</dbReference>
<gene>
    <name evidence="14" type="ORF">SAMN04488101_10863</name>
</gene>
<evidence type="ECO:0000256" key="1">
    <source>
        <dbReference type="ARBA" id="ARBA00004571"/>
    </source>
</evidence>
<dbReference type="InterPro" id="IPR039426">
    <property type="entry name" value="TonB-dep_rcpt-like"/>
</dbReference>
<dbReference type="InterPro" id="IPR012910">
    <property type="entry name" value="Plug_dom"/>
</dbReference>
<dbReference type="PANTHER" id="PTHR30069">
    <property type="entry name" value="TONB-DEPENDENT OUTER MEMBRANE RECEPTOR"/>
    <property type="match status" value="1"/>
</dbReference>
<dbReference type="GO" id="GO:0009279">
    <property type="term" value="C:cell outer membrane"/>
    <property type="evidence" value="ECO:0007669"/>
    <property type="project" value="UniProtKB-SubCell"/>
</dbReference>
<sequence length="693" mass="79061">MGNTHNKMIRNKYAFRGVNCALLTAIAVTGCSLLVPQNLKAQTGAIKTLKSDSLNKVNQLKEVQINRVKVTRRQTSSTPLQILSGAELQRLNSLSVADAVRFFSGVQLKDYGGIGGLKTINVRSMGTNHTAVFYDGVQLGNAQNGQVDLGKFSLDNIEEIELYNGQKSTVFQSAKGFASGSSLYLNAKQPVFEKGQHDHLTATFKTGSFGLINPSVRWQRKVSDKVYGSFSTEYKKANGKYKFHDTNGAYDTTLVRKNGDIETMRIEGGLYGKLPDSSEWSAKVYFYNDEQGLPGAIVNNVYDFTQRLWNRNFFVQGNYKKEAGRYNLMASAKYANDYSRYLDPTIVKDDGLTNNIYKQQEFYLTLSNRYKINSLWDVVLSTDYQRNTLDANLYRFPYPTRQTVLIAVATEIRLNRLNIQANLLGTLVNDEVEQYYSAGNKSEFTPTVMTSWQPFSSKEFRLRAFYKHIFRMPTFNDLYYTFIGSTFLKPEYTQQYDLGFTYIKVFENNWLSQISVQSDAYYNTVKDKIVAVPGANLFRWSMQNLGRVEIKGLDVNAQSVWKITDKLRANAGLTYTYQQALNVTNVNLNYMHQIPYTPLHSGSVIGGLDWKNLSLNYSYIYTGERYDQSANIPANYVQPWYTHDIAFQYNKQLTSKNIRFSAEVNNLFNQSYAVITNFPIPGRSYRFTLSYSY</sequence>
<evidence type="ECO:0000256" key="4">
    <source>
        <dbReference type="ARBA" id="ARBA00022692"/>
    </source>
</evidence>
<dbReference type="InterPro" id="IPR000531">
    <property type="entry name" value="Beta-barrel_TonB"/>
</dbReference>
<accession>A0A1W2DTB1</accession>
<dbReference type="SUPFAM" id="SSF56935">
    <property type="entry name" value="Porins"/>
    <property type="match status" value="1"/>
</dbReference>
<feature type="domain" description="TonB-dependent receptor plug" evidence="13">
    <location>
        <begin position="74"/>
        <end position="173"/>
    </location>
</feature>
<evidence type="ECO:0000256" key="5">
    <source>
        <dbReference type="ARBA" id="ARBA00022729"/>
    </source>
</evidence>
<keyword evidence="7 10" id="KW-0472">Membrane</keyword>
<dbReference type="Pfam" id="PF00593">
    <property type="entry name" value="TonB_dep_Rec_b-barrel"/>
    <property type="match status" value="1"/>
</dbReference>
<protein>
    <submittedName>
        <fullName evidence="14">Outer membrane cobalamin receptor protein</fullName>
    </submittedName>
</protein>
<keyword evidence="6 11" id="KW-0798">TonB box</keyword>
<keyword evidence="9 10" id="KW-0998">Cell outer membrane</keyword>
<keyword evidence="2 10" id="KW-0813">Transport</keyword>
<evidence type="ECO:0000256" key="10">
    <source>
        <dbReference type="PROSITE-ProRule" id="PRU01360"/>
    </source>
</evidence>
<keyword evidence="3 10" id="KW-1134">Transmembrane beta strand</keyword>
<evidence type="ECO:0000256" key="7">
    <source>
        <dbReference type="ARBA" id="ARBA00023136"/>
    </source>
</evidence>
<feature type="domain" description="TonB-dependent receptor-like beta-barrel" evidence="12">
    <location>
        <begin position="216"/>
        <end position="667"/>
    </location>
</feature>
<reference evidence="14 15" key="1">
    <citation type="submission" date="2017-04" db="EMBL/GenBank/DDBJ databases">
        <authorList>
            <person name="Afonso C.L."/>
            <person name="Miller P.J."/>
            <person name="Scott M.A."/>
            <person name="Spackman E."/>
            <person name="Goraichik I."/>
            <person name="Dimitrov K.M."/>
            <person name="Suarez D.L."/>
            <person name="Swayne D.E."/>
        </authorList>
    </citation>
    <scope>NUCLEOTIDE SEQUENCE [LARGE SCALE GENOMIC DNA]</scope>
    <source>
        <strain evidence="14 15">DSM 19625</strain>
    </source>
</reference>
<dbReference type="PANTHER" id="PTHR30069:SF29">
    <property type="entry name" value="HEMOGLOBIN AND HEMOGLOBIN-HAPTOGLOBIN-BINDING PROTEIN 1-RELATED"/>
    <property type="match status" value="1"/>
</dbReference>
<dbReference type="GO" id="GO:0044718">
    <property type="term" value="P:siderophore transmembrane transport"/>
    <property type="evidence" value="ECO:0007669"/>
    <property type="project" value="TreeGrafter"/>
</dbReference>
<comment type="similarity">
    <text evidence="10 11">Belongs to the TonB-dependent receptor family.</text>
</comment>
<evidence type="ECO:0000256" key="9">
    <source>
        <dbReference type="ARBA" id="ARBA00023237"/>
    </source>
</evidence>
<evidence type="ECO:0000256" key="11">
    <source>
        <dbReference type="RuleBase" id="RU003357"/>
    </source>
</evidence>
<evidence type="ECO:0000256" key="8">
    <source>
        <dbReference type="ARBA" id="ARBA00023170"/>
    </source>
</evidence>
<keyword evidence="15" id="KW-1185">Reference proteome</keyword>
<dbReference type="Proteomes" id="UP000192678">
    <property type="component" value="Unassembled WGS sequence"/>
</dbReference>
<dbReference type="GO" id="GO:0015344">
    <property type="term" value="F:siderophore uptake transmembrane transporter activity"/>
    <property type="evidence" value="ECO:0007669"/>
    <property type="project" value="TreeGrafter"/>
</dbReference>
<organism evidence="14 15">
    <name type="scientific">Pedobacter nyackensis</name>
    <dbReference type="NCBI Taxonomy" id="475255"/>
    <lineage>
        <taxon>Bacteria</taxon>
        <taxon>Pseudomonadati</taxon>
        <taxon>Bacteroidota</taxon>
        <taxon>Sphingobacteriia</taxon>
        <taxon>Sphingobacteriales</taxon>
        <taxon>Sphingobacteriaceae</taxon>
        <taxon>Pedobacter</taxon>
    </lineage>
</organism>
<evidence type="ECO:0000313" key="14">
    <source>
        <dbReference type="EMBL" id="SMD00669.1"/>
    </source>
</evidence>
<dbReference type="InterPro" id="IPR037066">
    <property type="entry name" value="Plug_dom_sf"/>
</dbReference>
<dbReference type="AlphaFoldDB" id="A0A1W2DTB1"/>
<keyword evidence="5" id="KW-0732">Signal</keyword>
<evidence type="ECO:0000256" key="3">
    <source>
        <dbReference type="ARBA" id="ARBA00022452"/>
    </source>
</evidence>
<dbReference type="EMBL" id="FWYB01000008">
    <property type="protein sequence ID" value="SMD00669.1"/>
    <property type="molecule type" value="Genomic_DNA"/>
</dbReference>
<keyword evidence="4 10" id="KW-0812">Transmembrane</keyword>
<name>A0A1W2DTB1_9SPHI</name>
<keyword evidence="8 14" id="KW-0675">Receptor</keyword>
<evidence type="ECO:0000259" key="12">
    <source>
        <dbReference type="Pfam" id="PF00593"/>
    </source>
</evidence>
<proteinExistence type="inferred from homology"/>
<dbReference type="InterPro" id="IPR036942">
    <property type="entry name" value="Beta-barrel_TonB_sf"/>
</dbReference>
<evidence type="ECO:0000256" key="2">
    <source>
        <dbReference type="ARBA" id="ARBA00022448"/>
    </source>
</evidence>
<dbReference type="Gene3D" id="2.170.130.10">
    <property type="entry name" value="TonB-dependent receptor, plug domain"/>
    <property type="match status" value="1"/>
</dbReference>
<dbReference type="Gene3D" id="2.40.170.20">
    <property type="entry name" value="TonB-dependent receptor, beta-barrel domain"/>
    <property type="match status" value="1"/>
</dbReference>
<evidence type="ECO:0000259" key="13">
    <source>
        <dbReference type="Pfam" id="PF07715"/>
    </source>
</evidence>
<evidence type="ECO:0000313" key="15">
    <source>
        <dbReference type="Proteomes" id="UP000192678"/>
    </source>
</evidence>
<dbReference type="STRING" id="475255.SAMN04488101_10863"/>
<comment type="subcellular location">
    <subcellularLocation>
        <location evidence="1 10">Cell outer membrane</location>
        <topology evidence="1 10">Multi-pass membrane protein</topology>
    </subcellularLocation>
</comment>
<dbReference type="PROSITE" id="PS52016">
    <property type="entry name" value="TONB_DEPENDENT_REC_3"/>
    <property type="match status" value="1"/>
</dbReference>
<dbReference type="Pfam" id="PF07715">
    <property type="entry name" value="Plug"/>
    <property type="match status" value="1"/>
</dbReference>